<dbReference type="SMART" id="SM00479">
    <property type="entry name" value="EXOIII"/>
    <property type="match status" value="1"/>
</dbReference>
<evidence type="ECO:0000313" key="16">
    <source>
        <dbReference type="Proteomes" id="UP000617951"/>
    </source>
</evidence>
<gene>
    <name evidence="11" type="primary">polC</name>
    <name evidence="15" type="ORF">H8693_02025</name>
</gene>
<dbReference type="Gene3D" id="1.10.150.700">
    <property type="entry name" value="PolC, middle finger domain"/>
    <property type="match status" value="1"/>
</dbReference>
<dbReference type="Proteomes" id="UP000617951">
    <property type="component" value="Unassembled WGS sequence"/>
</dbReference>
<dbReference type="EMBL" id="JACRSS010000001">
    <property type="protein sequence ID" value="MBC8537708.1"/>
    <property type="molecule type" value="Genomic_DNA"/>
</dbReference>
<name>A0A926HVW0_9FIRM</name>
<dbReference type="CDD" id="cd06127">
    <property type="entry name" value="DEDDh"/>
    <property type="match status" value="1"/>
</dbReference>
<keyword evidence="3 11" id="KW-0808">Transferase</keyword>
<dbReference type="GO" id="GO:0003677">
    <property type="term" value="F:DNA binding"/>
    <property type="evidence" value="ECO:0007669"/>
    <property type="project" value="UniProtKB-UniRule"/>
</dbReference>
<dbReference type="NCBIfam" id="NF001688">
    <property type="entry name" value="PRK00448.1"/>
    <property type="match status" value="1"/>
</dbReference>
<evidence type="ECO:0000256" key="4">
    <source>
        <dbReference type="ARBA" id="ARBA00022695"/>
    </source>
</evidence>
<keyword evidence="6 11" id="KW-0540">Nuclease</keyword>
<dbReference type="InterPro" id="IPR003141">
    <property type="entry name" value="Pol/His_phosphatase_N"/>
</dbReference>
<proteinExistence type="inferred from homology"/>
<dbReference type="SMART" id="SM00481">
    <property type="entry name" value="POLIIIAc"/>
    <property type="match status" value="1"/>
</dbReference>
<comment type="caution">
    <text evidence="15">The sequence shown here is derived from an EMBL/GenBank/DDBJ whole genome shotgun (WGS) entry which is preliminary data.</text>
</comment>
<comment type="similarity">
    <text evidence="11">Belongs to the DNA polymerase type-C family. PolC subfamily.</text>
</comment>
<dbReference type="Pfam" id="PF02811">
    <property type="entry name" value="PHP"/>
    <property type="match status" value="2"/>
</dbReference>
<dbReference type="Pfam" id="PF00929">
    <property type="entry name" value="RNase_T"/>
    <property type="match status" value="1"/>
</dbReference>
<accession>A0A926HVW0</accession>
<dbReference type="HAMAP" id="MF_00356">
    <property type="entry name" value="DNApol_PolC"/>
    <property type="match status" value="1"/>
</dbReference>
<feature type="domain" description="Exonuclease" evidence="13">
    <location>
        <begin position="440"/>
        <end position="604"/>
    </location>
</feature>
<dbReference type="CDD" id="cd04484">
    <property type="entry name" value="polC_OBF"/>
    <property type="match status" value="1"/>
</dbReference>
<feature type="region of interest" description="Disordered" evidence="12">
    <location>
        <begin position="1"/>
        <end position="22"/>
    </location>
</feature>
<dbReference type="GO" id="GO:0006261">
    <property type="term" value="P:DNA-templated DNA replication"/>
    <property type="evidence" value="ECO:0007669"/>
    <property type="project" value="UniProtKB-UniRule"/>
</dbReference>
<dbReference type="GO" id="GO:0003887">
    <property type="term" value="F:DNA-directed DNA polymerase activity"/>
    <property type="evidence" value="ECO:0007669"/>
    <property type="project" value="UniProtKB-UniRule"/>
</dbReference>
<dbReference type="InterPro" id="IPR006308">
    <property type="entry name" value="Pol_III_a_PolC-type_gram_pos"/>
</dbReference>
<dbReference type="InterPro" id="IPR013520">
    <property type="entry name" value="Ribonucl_H"/>
</dbReference>
<dbReference type="Pfam" id="PF17657">
    <property type="entry name" value="DNA_pol3_finger"/>
    <property type="match status" value="1"/>
</dbReference>
<dbReference type="Gene3D" id="2.40.50.140">
    <property type="entry name" value="Nucleic acid-binding proteins"/>
    <property type="match status" value="1"/>
</dbReference>
<dbReference type="Pfam" id="PF07733">
    <property type="entry name" value="DNA_pol3_alpha"/>
    <property type="match status" value="1"/>
</dbReference>
<evidence type="ECO:0000256" key="1">
    <source>
        <dbReference type="ARBA" id="ARBA00003452"/>
    </source>
</evidence>
<feature type="compositionally biased region" description="Pro residues" evidence="12">
    <location>
        <begin position="205"/>
        <end position="219"/>
    </location>
</feature>
<dbReference type="RefSeq" id="WP_249279582.1">
    <property type="nucleotide sequence ID" value="NZ_JACRSS010000001.1"/>
</dbReference>
<dbReference type="Gene3D" id="3.30.1900.20">
    <property type="match status" value="2"/>
</dbReference>
<keyword evidence="8 11" id="KW-0269">Exonuclease</keyword>
<dbReference type="Gene3D" id="3.20.20.140">
    <property type="entry name" value="Metal-dependent hydrolases"/>
    <property type="match status" value="1"/>
</dbReference>
<keyword evidence="4 11" id="KW-0548">Nucleotidyltransferase</keyword>
<evidence type="ECO:0000259" key="13">
    <source>
        <dbReference type="SMART" id="SM00479"/>
    </source>
</evidence>
<dbReference type="InterPro" id="IPR004013">
    <property type="entry name" value="PHP_dom"/>
</dbReference>
<dbReference type="PANTHER" id="PTHR32294">
    <property type="entry name" value="DNA POLYMERASE III SUBUNIT ALPHA"/>
    <property type="match status" value="1"/>
</dbReference>
<dbReference type="InterPro" id="IPR040982">
    <property type="entry name" value="DNA_pol3_finger"/>
</dbReference>
<evidence type="ECO:0000256" key="11">
    <source>
        <dbReference type="HAMAP-Rule" id="MF_00356"/>
    </source>
</evidence>
<dbReference type="Gene3D" id="3.30.420.10">
    <property type="entry name" value="Ribonuclease H-like superfamily/Ribonuclease H"/>
    <property type="match status" value="1"/>
</dbReference>
<keyword evidence="7 11" id="KW-0378">Hydrolase</keyword>
<evidence type="ECO:0000256" key="10">
    <source>
        <dbReference type="ARBA" id="ARBA00049244"/>
    </source>
</evidence>
<comment type="catalytic activity">
    <reaction evidence="10 11">
        <text>DNA(n) + a 2'-deoxyribonucleoside 5'-triphosphate = DNA(n+1) + diphosphate</text>
        <dbReference type="Rhea" id="RHEA:22508"/>
        <dbReference type="Rhea" id="RHEA-COMP:17339"/>
        <dbReference type="Rhea" id="RHEA-COMP:17340"/>
        <dbReference type="ChEBI" id="CHEBI:33019"/>
        <dbReference type="ChEBI" id="CHEBI:61560"/>
        <dbReference type="ChEBI" id="CHEBI:173112"/>
        <dbReference type="EC" id="2.7.7.7"/>
    </reaction>
</comment>
<evidence type="ECO:0000313" key="15">
    <source>
        <dbReference type="EMBL" id="MBC8537708.1"/>
    </source>
</evidence>
<dbReference type="Gene3D" id="1.10.150.870">
    <property type="match status" value="1"/>
</dbReference>
<dbReference type="InterPro" id="IPR011708">
    <property type="entry name" value="DNA_pol3_alpha_NTPase_dom"/>
</dbReference>
<evidence type="ECO:0000256" key="5">
    <source>
        <dbReference type="ARBA" id="ARBA00022705"/>
    </source>
</evidence>
<dbReference type="NCBIfam" id="TIGR00573">
    <property type="entry name" value="dnaq"/>
    <property type="match status" value="1"/>
</dbReference>
<feature type="compositionally biased region" description="Low complexity" evidence="12">
    <location>
        <begin position="220"/>
        <end position="229"/>
    </location>
</feature>
<dbReference type="PANTHER" id="PTHR32294:SF5">
    <property type="entry name" value="DNA POLYMERASE III POLC-TYPE"/>
    <property type="match status" value="1"/>
</dbReference>
<dbReference type="InterPro" id="IPR029460">
    <property type="entry name" value="DNAPol_HHH"/>
</dbReference>
<reference evidence="15" key="1">
    <citation type="submission" date="2020-08" db="EMBL/GenBank/DDBJ databases">
        <title>Genome public.</title>
        <authorList>
            <person name="Liu C."/>
            <person name="Sun Q."/>
        </authorList>
    </citation>
    <scope>NUCLEOTIDE SEQUENCE</scope>
    <source>
        <strain evidence="15">NSJ-63</strain>
    </source>
</reference>
<evidence type="ECO:0000256" key="3">
    <source>
        <dbReference type="ARBA" id="ARBA00022679"/>
    </source>
</evidence>
<dbReference type="FunFam" id="3.30.420.10:FF:000045">
    <property type="entry name" value="3'-5' exonuclease DinG"/>
    <property type="match status" value="1"/>
</dbReference>
<keyword evidence="16" id="KW-1185">Reference proteome</keyword>
<evidence type="ECO:0000256" key="6">
    <source>
        <dbReference type="ARBA" id="ARBA00022722"/>
    </source>
</evidence>
<keyword evidence="9 11" id="KW-0239">DNA-directed DNA polymerase</keyword>
<dbReference type="InterPro" id="IPR044923">
    <property type="entry name" value="PolC_middle_finger_sf"/>
</dbReference>
<feature type="region of interest" description="Disordered" evidence="12">
    <location>
        <begin position="205"/>
        <end position="240"/>
    </location>
</feature>
<dbReference type="GO" id="GO:0005737">
    <property type="term" value="C:cytoplasm"/>
    <property type="evidence" value="ECO:0007669"/>
    <property type="project" value="UniProtKB-SubCell"/>
</dbReference>
<evidence type="ECO:0000256" key="7">
    <source>
        <dbReference type="ARBA" id="ARBA00022801"/>
    </source>
</evidence>
<comment type="subcellular location">
    <subcellularLocation>
        <location evidence="11">Cytoplasm</location>
    </subcellularLocation>
</comment>
<feature type="domain" description="Polymerase/histidinol phosphatase N-terminal" evidence="14">
    <location>
        <begin position="356"/>
        <end position="423"/>
    </location>
</feature>
<organism evidence="15 16">
    <name type="scientific">Guopingia tenuis</name>
    <dbReference type="NCBI Taxonomy" id="2763656"/>
    <lineage>
        <taxon>Bacteria</taxon>
        <taxon>Bacillati</taxon>
        <taxon>Bacillota</taxon>
        <taxon>Clostridia</taxon>
        <taxon>Christensenellales</taxon>
        <taxon>Christensenellaceae</taxon>
        <taxon>Guopingia</taxon>
    </lineage>
</organism>
<sequence length="1458" mass="163395">MAQTGEAAARPEALAPAAAGKNEQRRQIIENALKKRQRFSGVEYEKMAYSRSLAKYVLFLRSETVFSMMDFLSLEAFLKKELTALPENLRIVLHQPGEPLLGDGALLEKQVQEFMIACEPALLPFVNESRVEREGAFLNISFGRELGPDLVRRLGVAEKLEAYLADFFGLELKIKELACAAVEKADVQHNEELFNTHLKKQAPAEPAPVPFAAPAPKPAAKPSERPSAPSRGSGRKGNSLIVSKINQQPVPMKELVEDEDAVVEGEVLSTEVKLLKENKYTILLFNLTDLTSSIQCKKFFRGDQSQTAGEIKKGQNYRVRGNYAFDTYAKSFIFNVTDMAPVEKKKVMDTSERKRVELHLHTNMSAQDGITPAADYVRRAAEWGHKAIAITDHGVVQAFPEAANAAKKCGIKVVYGMEAYMVDDSKKVYEGKRDYSFDDEFVVFDIETTGLRPSTCEIIEIGAVRVCKNKVLESFHSFVDPGQRLPYNIISLTGITDDMLQGAPGKREVLEKFHAFVGDSCLVAHNSDFDTSFVFGKGEELGIHFTNDVLDSLRVARAHLSQLKTHKLNRLANHYGITFNHHRATDDAEATAKILYKMFEEIRAQNGTETLRGMNLMASTETLSKSARPYHTILLCKNKTGLINLYKLISFAHIQFFHNRPRIPKSYINQYREGLIVGSACEQGEVYKAVLDGLNDDKLARVMDFYDYLEIQPHGNNEFMIREGTVADREELNRINRRIYDMGKKLGKMTVATTDCHFLDPQDAQFRAIIMDSLGFKDADTQAPLYFKTTDEMLEEFAYLGEEEAMEVVVDNPNAIAEMTEEIELFPGETCMPSIDHAEEDIQEAAYKRIHELYGDPLPQMIADRLERELGSIIKHGFSILYWIAMKLVAKSMSDGYLVGSRGSVGSSLAAFATGITEVNPLPPHYRCPKCKHSDFNVDREKYGCGVDMPEAVCPKCGATYVRDGYDIPFEVFLGLHAEKVPDIDLNFSGEYQGKAHKYIEELFGETHVFRAGTISAIQMNTAIGIVKKYLEKREMTVSNAEIERLATGICGIKKTTGQHPGGLVIVPRDREVYEFTAVQKPADKLDRDTVTTHFDFNSMHDILVKLDILGHDNPTTIRMLQDLIGFDPLKIPLNDPETMSLFRSTEALGITPEQIRGVDVGTLGIPEFGTKFTRQMLDDTRPTTLAELVRISGLSHGTDVWKGNAEDLILSGTTTLSGCICTRDDIMNYLAAHGVDKQLAFFTMESVRKGKGLTEEMEKAMIDNNIPDWFIDSCKKIKYMFPKAHAVAYVVMALRIAYCKVHYPKEYYATYFTTKYSDFDASYVLSGPQRVQEGIDEIEALGFKASNTEKSLQVILELVNEMFARGIGFLSVDLKKSKAKKFTVEGDNIRLPFVAIPKLGEKAAEALEYEAAQEDFMSIEELKRRCKISQSVIDVMKEMGCLAGLPEKAQLSMFDMM</sequence>
<dbReference type="Gene3D" id="6.10.140.1510">
    <property type="match status" value="1"/>
</dbReference>
<dbReference type="NCBIfam" id="TIGR01405">
    <property type="entry name" value="polC_Gram_pos"/>
    <property type="match status" value="1"/>
</dbReference>
<evidence type="ECO:0000256" key="12">
    <source>
        <dbReference type="SAM" id="MobiDB-lite"/>
    </source>
</evidence>
<evidence type="ECO:0000259" key="14">
    <source>
        <dbReference type="SMART" id="SM00481"/>
    </source>
</evidence>
<dbReference type="InterPro" id="IPR004805">
    <property type="entry name" value="DnaE2/DnaE/PolC"/>
</dbReference>
<dbReference type="InterPro" id="IPR006054">
    <property type="entry name" value="DnaQ"/>
</dbReference>
<comment type="function">
    <text evidence="1 11">Required for replicative DNA synthesis. This DNA polymerase also exhibits 3' to 5' exonuclease activity.</text>
</comment>
<dbReference type="InterPro" id="IPR036397">
    <property type="entry name" value="RNaseH_sf"/>
</dbReference>
<dbReference type="GO" id="GO:0008408">
    <property type="term" value="F:3'-5' exonuclease activity"/>
    <property type="evidence" value="ECO:0007669"/>
    <property type="project" value="UniProtKB-UniRule"/>
</dbReference>
<dbReference type="EC" id="2.7.7.7" evidence="11"/>
<keyword evidence="2 11" id="KW-0963">Cytoplasm</keyword>
<evidence type="ECO:0000256" key="8">
    <source>
        <dbReference type="ARBA" id="ARBA00022839"/>
    </source>
</evidence>
<dbReference type="SUPFAM" id="SSF53098">
    <property type="entry name" value="Ribonuclease H-like"/>
    <property type="match status" value="1"/>
</dbReference>
<dbReference type="Pfam" id="PF14579">
    <property type="entry name" value="HHH_6"/>
    <property type="match status" value="1"/>
</dbReference>
<feature type="compositionally biased region" description="Low complexity" evidence="12">
    <location>
        <begin position="1"/>
        <end position="19"/>
    </location>
</feature>
<keyword evidence="5 11" id="KW-0235">DNA replication</keyword>
<protein>
    <recommendedName>
        <fullName evidence="11">DNA polymerase III PolC-type</fullName>
        <shortName evidence="11">PolIII</shortName>
        <ecNumber evidence="11">2.7.7.7</ecNumber>
    </recommendedName>
</protein>
<dbReference type="CDD" id="cd07435">
    <property type="entry name" value="PHP_PolIIIA_POLC"/>
    <property type="match status" value="1"/>
</dbReference>
<evidence type="ECO:0000256" key="2">
    <source>
        <dbReference type="ARBA" id="ARBA00022490"/>
    </source>
</evidence>
<dbReference type="InterPro" id="IPR012337">
    <property type="entry name" value="RNaseH-like_sf"/>
</dbReference>
<evidence type="ECO:0000256" key="9">
    <source>
        <dbReference type="ARBA" id="ARBA00022932"/>
    </source>
</evidence>
<dbReference type="InterPro" id="IPR012340">
    <property type="entry name" value="NA-bd_OB-fold"/>
</dbReference>